<dbReference type="OrthoDB" id="237457at2"/>
<gene>
    <name evidence="1" type="ORF">Pla8534_30500</name>
</gene>
<dbReference type="Proteomes" id="UP000317648">
    <property type="component" value="Chromosome"/>
</dbReference>
<evidence type="ECO:0008006" key="3">
    <source>
        <dbReference type="Google" id="ProtNLM"/>
    </source>
</evidence>
<protein>
    <recommendedName>
        <fullName evidence="3">DUF932 domain-containing protein</fullName>
    </recommendedName>
</protein>
<accession>A0A518DTS5</accession>
<dbReference type="AlphaFoldDB" id="A0A518DTS5"/>
<proteinExistence type="predicted"/>
<organism evidence="1 2">
    <name type="scientific">Lignipirellula cremea</name>
    <dbReference type="NCBI Taxonomy" id="2528010"/>
    <lineage>
        <taxon>Bacteria</taxon>
        <taxon>Pseudomonadati</taxon>
        <taxon>Planctomycetota</taxon>
        <taxon>Planctomycetia</taxon>
        <taxon>Pirellulales</taxon>
        <taxon>Pirellulaceae</taxon>
        <taxon>Lignipirellula</taxon>
    </lineage>
</organism>
<evidence type="ECO:0000313" key="1">
    <source>
        <dbReference type="EMBL" id="QDU95235.1"/>
    </source>
</evidence>
<dbReference type="EMBL" id="CP036433">
    <property type="protein sequence ID" value="QDU95235.1"/>
    <property type="molecule type" value="Genomic_DNA"/>
</dbReference>
<dbReference type="RefSeq" id="WP_145054000.1">
    <property type="nucleotide sequence ID" value="NZ_CP036433.1"/>
</dbReference>
<keyword evidence="2" id="KW-1185">Reference proteome</keyword>
<reference evidence="1 2" key="1">
    <citation type="submission" date="2019-02" db="EMBL/GenBank/DDBJ databases">
        <title>Deep-cultivation of Planctomycetes and their phenomic and genomic characterization uncovers novel biology.</title>
        <authorList>
            <person name="Wiegand S."/>
            <person name="Jogler M."/>
            <person name="Boedeker C."/>
            <person name="Pinto D."/>
            <person name="Vollmers J."/>
            <person name="Rivas-Marin E."/>
            <person name="Kohn T."/>
            <person name="Peeters S.H."/>
            <person name="Heuer A."/>
            <person name="Rast P."/>
            <person name="Oberbeckmann S."/>
            <person name="Bunk B."/>
            <person name="Jeske O."/>
            <person name="Meyerdierks A."/>
            <person name="Storesund J.E."/>
            <person name="Kallscheuer N."/>
            <person name="Luecker S."/>
            <person name="Lage O.M."/>
            <person name="Pohl T."/>
            <person name="Merkel B.J."/>
            <person name="Hornburger P."/>
            <person name="Mueller R.-W."/>
            <person name="Bruemmer F."/>
            <person name="Labrenz M."/>
            <person name="Spormann A.M."/>
            <person name="Op den Camp H."/>
            <person name="Overmann J."/>
            <person name="Amann R."/>
            <person name="Jetten M.S.M."/>
            <person name="Mascher T."/>
            <person name="Medema M.H."/>
            <person name="Devos D.P."/>
            <person name="Kaster A.-K."/>
            <person name="Ovreas L."/>
            <person name="Rohde M."/>
            <person name="Galperin M.Y."/>
            <person name="Jogler C."/>
        </authorList>
    </citation>
    <scope>NUCLEOTIDE SEQUENCE [LARGE SCALE GENOMIC DNA]</scope>
    <source>
        <strain evidence="1 2">Pla85_3_4</strain>
    </source>
</reference>
<sequence>MQRSFHYSQASVRDLHVIGTRKTTASKVEVSAIEVRGEEMQPTPRFWRSFFNRFGMSDNVFRYFEPKEVFERIALRSSDSSFRYCVERDDEGARLLAVTSVQRPVIGYGEIVDLVKAYDASEIQYDQGVVTSTHRPRGGDRTFEIGGDKFQHRFVMETPVDGFSHPKIYLSFLRLICSNGAIGYSQAFRSDISLGKDLRHCISRALESYDNGDGYAALRQRFESAQVSWASVHECVQLYKTLLKLEEKKRQVTSPVLQEFNRLTGNLNQLYGLANLDALSAKRQRVLPAKCRIYDLLNFASEVATHYSTPEENRTLQAYIGTLLSDEYDMEGAAECAPEFDDFFLPSSDTAPRSSRN</sequence>
<dbReference type="KEGG" id="lcre:Pla8534_30500"/>
<name>A0A518DTS5_9BACT</name>
<evidence type="ECO:0000313" key="2">
    <source>
        <dbReference type="Proteomes" id="UP000317648"/>
    </source>
</evidence>